<evidence type="ECO:0000256" key="2">
    <source>
        <dbReference type="SAM" id="SignalP"/>
    </source>
</evidence>
<organism evidence="3 4">
    <name type="scientific">Mesorhizobium loti R88b</name>
    <dbReference type="NCBI Taxonomy" id="935548"/>
    <lineage>
        <taxon>Bacteria</taxon>
        <taxon>Pseudomonadati</taxon>
        <taxon>Pseudomonadota</taxon>
        <taxon>Alphaproteobacteria</taxon>
        <taxon>Hyphomicrobiales</taxon>
        <taxon>Phyllobacteriaceae</taxon>
        <taxon>Mesorhizobium</taxon>
    </lineage>
</organism>
<protein>
    <recommendedName>
        <fullName evidence="5">Fibronectin attachment protein</fullName>
    </recommendedName>
</protein>
<accession>A0A6M7WX50</accession>
<proteinExistence type="predicted"/>
<dbReference type="Proteomes" id="UP000503017">
    <property type="component" value="Chromosome"/>
</dbReference>
<feature type="signal peptide" evidence="2">
    <location>
        <begin position="1"/>
        <end position="34"/>
    </location>
</feature>
<dbReference type="AlphaFoldDB" id="A0A6M7WX50"/>
<feature type="chain" id="PRO_5027089209" description="Fibronectin attachment protein" evidence="2">
    <location>
        <begin position="35"/>
        <end position="255"/>
    </location>
</feature>
<evidence type="ECO:0000256" key="1">
    <source>
        <dbReference type="SAM" id="MobiDB-lite"/>
    </source>
</evidence>
<name>A0A6M7WX50_RHILI</name>
<gene>
    <name evidence="3" type="ORF">EB235_26805</name>
</gene>
<feature type="region of interest" description="Disordered" evidence="1">
    <location>
        <begin position="44"/>
        <end position="107"/>
    </location>
</feature>
<dbReference type="EMBL" id="CP033367">
    <property type="protein sequence ID" value="QKD04654.1"/>
    <property type="molecule type" value="Genomic_DNA"/>
</dbReference>
<evidence type="ECO:0008006" key="5">
    <source>
        <dbReference type="Google" id="ProtNLM"/>
    </source>
</evidence>
<reference evidence="3 4" key="1">
    <citation type="submission" date="2018-10" db="EMBL/GenBank/DDBJ databases">
        <authorList>
            <person name="Perry B.J."/>
            <person name="Sullivan J.T."/>
            <person name="Murphy R.J.T."/>
            <person name="Ramsay J.P."/>
            <person name="Ronson C.W."/>
        </authorList>
    </citation>
    <scope>NUCLEOTIDE SEQUENCE [LARGE SCALE GENOMIC DNA]</scope>
    <source>
        <strain evidence="3 4">R88b</strain>
    </source>
</reference>
<evidence type="ECO:0000313" key="3">
    <source>
        <dbReference type="EMBL" id="QKD04654.1"/>
    </source>
</evidence>
<keyword evidence="2" id="KW-0732">Signal</keyword>
<sequence length="255" mass="27260">MSGGPKGLVLYIRLAACCAAIALLTCLASSPAYALSEIKREELPAPVTPSTNGEAPGTSIPMPDPVGRPPSTSQPAAPDAEPEGPSDSGSNRPRVDPETPAPEVVYDLGKLPEPVRRMHDLIIEACKSGDIEKLRPLIGKGDSMTQLSLTDIDGDAITFLKGLSGDPDGQEILAILEEVLSAGYVHVDAGTPQELYVWPYFFALPLDKLDAKQRVELFKIVTAGDFDDMKQFGAYIFYRVGITPAGQWTFFVAGD</sequence>
<evidence type="ECO:0000313" key="4">
    <source>
        <dbReference type="Proteomes" id="UP000503017"/>
    </source>
</evidence>